<dbReference type="PROSITE" id="PS51144">
    <property type="entry name" value="ALPHA_CA_2"/>
    <property type="match status" value="3"/>
</dbReference>
<dbReference type="EC" id="4.2.1.1" evidence="4"/>
<keyword evidence="2 4" id="KW-0479">Metal-binding</keyword>
<comment type="similarity">
    <text evidence="1 4">Belongs to the alpha-carbonic anhydrase family.</text>
</comment>
<dbReference type="STRING" id="112268.A0A182VQ99"/>
<evidence type="ECO:0000313" key="7">
    <source>
        <dbReference type="EnsemblMetazoa" id="AMIN000228-PA"/>
    </source>
</evidence>
<dbReference type="EnsemblMetazoa" id="AMIN000228-RA">
    <property type="protein sequence ID" value="AMIN000228-PA"/>
    <property type="gene ID" value="AMIN000228"/>
</dbReference>
<accession>A0A182VQ99</accession>
<evidence type="ECO:0000259" key="6">
    <source>
        <dbReference type="PROSITE" id="PS51144"/>
    </source>
</evidence>
<keyword evidence="8" id="KW-1185">Reference proteome</keyword>
<comment type="function">
    <text evidence="4">Reversible hydration of carbon dioxide.</text>
</comment>
<dbReference type="PANTHER" id="PTHR18952">
    <property type="entry name" value="CARBONIC ANHYDRASE"/>
    <property type="match status" value="1"/>
</dbReference>
<evidence type="ECO:0000256" key="3">
    <source>
        <dbReference type="ARBA" id="ARBA00022833"/>
    </source>
</evidence>
<evidence type="ECO:0000256" key="1">
    <source>
        <dbReference type="ARBA" id="ARBA00010718"/>
    </source>
</evidence>
<dbReference type="VEuPathDB" id="VectorBase:AMIN000228"/>
<dbReference type="Pfam" id="PF00194">
    <property type="entry name" value="Carb_anhydrase"/>
    <property type="match status" value="3"/>
</dbReference>
<evidence type="ECO:0000256" key="2">
    <source>
        <dbReference type="ARBA" id="ARBA00022723"/>
    </source>
</evidence>
<dbReference type="PROSITE" id="PS00162">
    <property type="entry name" value="ALPHA_CA_1"/>
    <property type="match status" value="1"/>
</dbReference>
<dbReference type="Proteomes" id="UP000075920">
    <property type="component" value="Unassembled WGS sequence"/>
</dbReference>
<dbReference type="Gene3D" id="3.10.200.10">
    <property type="entry name" value="Alpha carbonic anhydrase"/>
    <property type="match status" value="3"/>
</dbReference>
<name>A0A182VQ99_9DIPT</name>
<dbReference type="CDD" id="cd00326">
    <property type="entry name" value="alpha_CA"/>
    <property type="match status" value="3"/>
</dbReference>
<dbReference type="InterPro" id="IPR023561">
    <property type="entry name" value="Carbonic_anhydrase_a-class"/>
</dbReference>
<dbReference type="SUPFAM" id="SSF51069">
    <property type="entry name" value="Carbonic anhydrase"/>
    <property type="match status" value="3"/>
</dbReference>
<dbReference type="InterPro" id="IPR036398">
    <property type="entry name" value="CA_dom_sf"/>
</dbReference>
<dbReference type="PANTHER" id="PTHR18952:SF124">
    <property type="entry name" value="CARBONIC ANHYDRASE 7"/>
    <property type="match status" value="1"/>
</dbReference>
<dbReference type="InterPro" id="IPR018338">
    <property type="entry name" value="Carbonic_anhydrase_a-class_CS"/>
</dbReference>
<keyword evidence="4" id="KW-0456">Lyase</keyword>
<feature type="domain" description="Alpha-carbonic anhydrase" evidence="6">
    <location>
        <begin position="696"/>
        <end position="958"/>
    </location>
</feature>
<evidence type="ECO:0000313" key="8">
    <source>
        <dbReference type="Proteomes" id="UP000075920"/>
    </source>
</evidence>
<protein>
    <recommendedName>
        <fullName evidence="4">Carbonic anhydrase</fullName>
        <ecNumber evidence="4">4.2.1.1</ecNumber>
    </recommendedName>
</protein>
<feature type="chain" id="PRO_5025088574" description="Carbonic anhydrase" evidence="4">
    <location>
        <begin position="27"/>
        <end position="958"/>
    </location>
</feature>
<proteinExistence type="inferred from homology"/>
<dbReference type="SMART" id="SM01057">
    <property type="entry name" value="Carb_anhydrase"/>
    <property type="match status" value="3"/>
</dbReference>
<feature type="domain" description="Alpha-carbonic anhydrase" evidence="6">
    <location>
        <begin position="116"/>
        <end position="378"/>
    </location>
</feature>
<evidence type="ECO:0000256" key="4">
    <source>
        <dbReference type="RuleBase" id="RU367011"/>
    </source>
</evidence>
<dbReference type="AlphaFoldDB" id="A0A182VQ99"/>
<comment type="cofactor">
    <cofactor evidence="4">
        <name>Zn(2+)</name>
        <dbReference type="ChEBI" id="CHEBI:29105"/>
    </cofactor>
</comment>
<reference evidence="8" key="1">
    <citation type="submission" date="2013-03" db="EMBL/GenBank/DDBJ databases">
        <title>The Genome Sequence of Anopheles minimus MINIMUS1.</title>
        <authorList>
            <consortium name="The Broad Institute Genomics Platform"/>
            <person name="Neafsey D.E."/>
            <person name="Walton C."/>
            <person name="Walker B."/>
            <person name="Young S.K."/>
            <person name="Zeng Q."/>
            <person name="Gargeya S."/>
            <person name="Fitzgerald M."/>
            <person name="Haas B."/>
            <person name="Abouelleil A."/>
            <person name="Allen A.W."/>
            <person name="Alvarado L."/>
            <person name="Arachchi H.M."/>
            <person name="Berlin A.M."/>
            <person name="Chapman S.B."/>
            <person name="Gainer-Dewar J."/>
            <person name="Goldberg J."/>
            <person name="Griggs A."/>
            <person name="Gujja S."/>
            <person name="Hansen M."/>
            <person name="Howarth C."/>
            <person name="Imamovic A."/>
            <person name="Ireland A."/>
            <person name="Larimer J."/>
            <person name="McCowan C."/>
            <person name="Murphy C."/>
            <person name="Pearson M."/>
            <person name="Poon T.W."/>
            <person name="Priest M."/>
            <person name="Roberts A."/>
            <person name="Saif S."/>
            <person name="Shea T."/>
            <person name="Sisk P."/>
            <person name="Sykes S."/>
            <person name="Wortman J."/>
            <person name="Nusbaum C."/>
            <person name="Birren B."/>
        </authorList>
    </citation>
    <scope>NUCLEOTIDE SEQUENCE [LARGE SCALE GENOMIC DNA]</scope>
    <source>
        <strain evidence="8">MINIMUS1</strain>
    </source>
</reference>
<dbReference type="InterPro" id="IPR001148">
    <property type="entry name" value="CA_dom"/>
</dbReference>
<sequence length="958" mass="108586">MQLLKWHGQLILLNFLMFMSWRPCRGLNVPNYGSTYRANPTRRSGAFTSVRDPAYYDEYESTRPKPLSEDQRRSKLTAISNPDFYFPPDPEADLAEANEPEPVFERQKSREPAAAGSFSYNAKDKNGPSHWYRVDARCGGRYQSPILLNTSSAQLVSRKRPLRLDGQTNLPQTILLQNDGHSAKFTYNWRNGDRPVLRGGPLKTKYLFDQFHFHWGVNSTVGSEHVYDYQRYPMEIHLVFYNGLYESFQDAREQVDGIAVVGLFYEIYQHSVDEQLNTWTRFLRNVVTPDSEYTIPFIDTFPLYEVIGDVEWPYFSYEGSLTTPPCLETVTWIVATKPLLVTEKEMRQFRRLQSPTGQMVNNYRPVQKLNHRRNFAMGSQRIVGAGYYLHCVLVFTAACGLVGVRGDFSYEDPDRWAETDPDCGGMRQSPIDIVRSAATLPSLEHAAPLLLEGGSRKPVSISVTNNGHTAQYTFTWATTIERPALVGGPLPFGAPYVFEQMHFHWGADNGRGSEHTFDGMAYPAEVHFVFFKLEYGTFEQAINHPDGLAVLGVVYEIGGDKVKPGAKWARPLPKIRTAGTTYTLEDGEVFSLSSVAGSDWLRYYSYAGSLTTPPCSESVTWIVRNGAYPIAQKDLDELRNLRDSNDQPLVDNFRPVQPLNGHYPQEYEQLWGMRTAHPNDISNDVIDSNGGHTKAPSWSYSLRDPIGPPNWPIVAPACGGNFQSPINIVTSSANVVNRKVQLEIVGLTNLPLSISAENEGYSVKFTPQWTFRTRPMMRGGPLKTVYFFEQMHFHWGPNSTQGSEHTLDGRRFPLELHLVFYNGLYSSFDKAKSEVDGLAVVGFLYEVIPSSSSFSINSWSNFLPQVRQPKSTLEIPFTRVFTLMNVIGTMGWSYYSYEGSLTTPPCLETVNWIVSTKRLAVTEQEMNRLRSLIGTNGAPIMLNYRPTQPQNTRRVFYY</sequence>
<feature type="domain" description="Alpha-carbonic anhydrase" evidence="6">
    <location>
        <begin position="406"/>
        <end position="668"/>
    </location>
</feature>
<comment type="catalytic activity">
    <reaction evidence="4">
        <text>hydrogencarbonate + H(+) = CO2 + H2O</text>
        <dbReference type="Rhea" id="RHEA:10748"/>
        <dbReference type="ChEBI" id="CHEBI:15377"/>
        <dbReference type="ChEBI" id="CHEBI:15378"/>
        <dbReference type="ChEBI" id="CHEBI:16526"/>
        <dbReference type="ChEBI" id="CHEBI:17544"/>
        <dbReference type="EC" id="4.2.1.1"/>
    </reaction>
</comment>
<reference evidence="7" key="2">
    <citation type="submission" date="2020-05" db="UniProtKB">
        <authorList>
            <consortium name="EnsemblMetazoa"/>
        </authorList>
    </citation>
    <scope>IDENTIFICATION</scope>
    <source>
        <strain evidence="7">MINIMUS1</strain>
    </source>
</reference>
<dbReference type="GO" id="GO:0004089">
    <property type="term" value="F:carbonate dehydratase activity"/>
    <property type="evidence" value="ECO:0007669"/>
    <property type="project" value="UniProtKB-UniRule"/>
</dbReference>
<evidence type="ECO:0000256" key="5">
    <source>
        <dbReference type="SAM" id="MobiDB-lite"/>
    </source>
</evidence>
<dbReference type="GO" id="GO:0008270">
    <property type="term" value="F:zinc ion binding"/>
    <property type="evidence" value="ECO:0007669"/>
    <property type="project" value="UniProtKB-UniRule"/>
</dbReference>
<keyword evidence="4" id="KW-0732">Signal</keyword>
<feature type="signal peptide" evidence="4">
    <location>
        <begin position="1"/>
        <end position="26"/>
    </location>
</feature>
<dbReference type="GO" id="GO:0005737">
    <property type="term" value="C:cytoplasm"/>
    <property type="evidence" value="ECO:0007669"/>
    <property type="project" value="TreeGrafter"/>
</dbReference>
<organism evidence="7 8">
    <name type="scientific">Anopheles minimus</name>
    <dbReference type="NCBI Taxonomy" id="112268"/>
    <lineage>
        <taxon>Eukaryota</taxon>
        <taxon>Metazoa</taxon>
        <taxon>Ecdysozoa</taxon>
        <taxon>Arthropoda</taxon>
        <taxon>Hexapoda</taxon>
        <taxon>Insecta</taxon>
        <taxon>Pterygota</taxon>
        <taxon>Neoptera</taxon>
        <taxon>Endopterygota</taxon>
        <taxon>Diptera</taxon>
        <taxon>Nematocera</taxon>
        <taxon>Culicoidea</taxon>
        <taxon>Culicidae</taxon>
        <taxon>Anophelinae</taxon>
        <taxon>Anopheles</taxon>
    </lineage>
</organism>
<keyword evidence="3 4" id="KW-0862">Zinc</keyword>
<feature type="region of interest" description="Disordered" evidence="5">
    <location>
        <begin position="98"/>
        <end position="120"/>
    </location>
</feature>